<dbReference type="InterPro" id="IPR013762">
    <property type="entry name" value="Integrase-like_cat_sf"/>
</dbReference>
<organism evidence="4 5">
    <name type="scientific">Durusdinium trenchii</name>
    <dbReference type="NCBI Taxonomy" id="1381693"/>
    <lineage>
        <taxon>Eukaryota</taxon>
        <taxon>Sar</taxon>
        <taxon>Alveolata</taxon>
        <taxon>Dinophyceae</taxon>
        <taxon>Suessiales</taxon>
        <taxon>Symbiodiniaceae</taxon>
        <taxon>Durusdinium</taxon>
    </lineage>
</organism>
<feature type="compositionally biased region" description="Basic and acidic residues" evidence="3">
    <location>
        <begin position="198"/>
        <end position="216"/>
    </location>
</feature>
<dbReference type="EMBL" id="CAXAMN010007781">
    <property type="protein sequence ID" value="CAK9022919.1"/>
    <property type="molecule type" value="Genomic_DNA"/>
</dbReference>
<sequence length="2132" mass="238857">MPLDVETRKLIERRIQRAEEGYLVFETAALLRDLEEKNLVYRSQIQPRFVHIHPLNRDGMGCGGTDVRALLSDIVSVGFDWSQPQPVAVELQDPTEIAEVTAFNEKLVMLSGTDKHTSLAPVEPASVKFASLSSSHTNMALRLFAASMPHVGDEVLLVDGKLSLHQLRSHDANFAEAVERGLMWTIVSNTVMDPVGPRGEHQGRERHNEVEEKKGEGLRVAAIQSQTAELANLVRHQAEGAGAQPAGTLRGLGRQSEEMVFLMRACGQYTVKVGEGEHGQGLANSLMAAQVGASTKLRTAGFRQKMTSRLAVGLAGPYWGVQERYSLSAADFLAYTDAELDQFASEARHPKGAADQRPQQPNRFDEWTARARRQTDVWCLVYGEEWRGVRANALELLSEWHLAHPHRWPLTIVMDIWEELHWRFLEEMKEVLRALKKEIGRETITLNELKFHALLPGPDGQAWLVMPSTFDIEKPDSWFQTEVLPRIDRKQDRLLWNMTWQGGQRRDRPPSAPVGGAAEEGAGGGDKPTLKSLWGPKLSPEEVNTAKDRAPQDRHGKMKMENPASVTTKIKELRVQIQKDKSEKVQDGKKKGKAGAKSPEGEPAGGAPTSPEEQRGRAGGEGRTVRFWEVPEEFQVDYTKDEDFKEVMQGPDKGWHADVNRQAQPHDGRGGESAPSRAKELVQKAQELGTSPALRALEEVSDDLYAWAAARVAREPDLETNTLLQEMATYGLGEMAKEAADLLEAQGDQKASSARLVVRDTLWAQGQPGQGSVELDGQVWRAWDYQEDIMMTEELACLLNRAEPEMERRQCVTITLAAIAERHERGRRPTTEEVHARAQQLRQEQARLALDAASLMGEPEELVAAVEHEIRVYVHDLTVAHHEKDFRALAVFPVEALATCRLVALRADYRGGLVVGSISGPNWEPGGWTAFALIWKGHMTMLEEPEGFEVLEGVENVNDLTVIYLVSSFGFSGSPGERVVWGRATEEFHRAHRPAHPRRDMAGCFDAKVLVDDGVLVEPWVGLRPWVSAEVFEKGIRMLLGDKAVNEEKDRIEGAFKTTQTIWGVIMDTESETAALPERRIQKGALLLAEPGFDFGDQTATLKQLQQYRGIVTGWASVVHGLENELKAADKFLAGTDGHKPIQPKLRGEGSPQWETQVAWTDLWELFETCRWLSARTDRWESFTTGLKTMLPVMERLSLPGEWEKVIWVSSDATPTMVGAIDWTNRKVMRAPTGLLRHWAKKAMSDLEITEQDPEMVIHMGEMLSFVTFACKLGEDWKQAVVLYAGDNTVVRSWLQTRRTRTRGGRILIRVLNMAEMKYGFVVVAGWWRTYHNVDADYITRCSEEEYKEYIQTKNLGEVDILEGIQQALEDSERYGPCFLWGKEDGDDRALQIQLRERRVSRQVQRSVKVPWASFAVAEWSAQGRKVRDFEALGGALGAALEEPGGRPTISCATIRVDRGGHHLRRALEDAEKKEAWVGLVEGPRQVPWEFGERWCERKGWDYGLIEYVTTEHGEAMARRRRGLVWSAKGELPEFWEGLLVRSMGASPMGTVLQAKDHDDPCWVKPYKLELERAREECPEEDRGGTYANLNQKSYGVCKGEEAVIEGTKGTGGQTAANLLVFLRAILQEVVAGRALDIPPTSRAGMAPDPVGAEALAQLLVWLRRWKKGELGRNPATYVRESVKAGGYEGPGHVARRWAEAWWWCQCWPGFDENEDEQTYVPEETYAGGRRKKEKDPSRIAEIVGAQTVKDLNKAFAPFCGDVRDRVEEWLEENIAGDKSPATERAYAGAWSKWCAWARRQGWADEFIHRAAEVIENENKVLAYVGYLGWLGASPNTIRQHLFAIKMVHKRTGRGDPLEGMHRIWILVNALDRRSTTRKPRRLGVTPEMLVWLGRTLVDPIQNEQHTIAYAEAVMVTGALQLAWFFMLRAKEFGESNGVDDEMITRGCDVRLSKQGVAAAVGEATEVSLFFRKTKNDQLAFGDTKTLQATGQEHLCPVQAMDRMRKIWGNRFQEGHAENVKPLFRWSSGRVLRRVEIQHLLQQAATGVGLPPDRFMSHSLRIGGASALFQATADIELVKRAGRWSSSAVQRYLFDGGSVSGLSKRMVSPGVDQGGGKGPGKGQRGHRDSKRE</sequence>
<proteinExistence type="predicted"/>
<feature type="region of interest" description="Disordered" evidence="3">
    <location>
        <begin position="2104"/>
        <end position="2132"/>
    </location>
</feature>
<feature type="compositionally biased region" description="Basic and acidic residues" evidence="3">
    <location>
        <begin position="569"/>
        <end position="589"/>
    </location>
</feature>
<dbReference type="PANTHER" id="PTHR34605:SF4">
    <property type="entry name" value="DNA ADENINE METHYLTRANSFERASE"/>
    <property type="match status" value="1"/>
</dbReference>
<dbReference type="InterPro" id="IPR011010">
    <property type="entry name" value="DNA_brk_join_enz"/>
</dbReference>
<dbReference type="InterPro" id="IPR010998">
    <property type="entry name" value="Integrase_recombinase_N"/>
</dbReference>
<dbReference type="SUPFAM" id="SSF56349">
    <property type="entry name" value="DNA breaking-rejoining enzymes"/>
    <property type="match status" value="1"/>
</dbReference>
<dbReference type="Gene3D" id="1.10.443.10">
    <property type="entry name" value="Intergrase catalytic core"/>
    <property type="match status" value="1"/>
</dbReference>
<dbReference type="SUPFAM" id="SSF47823">
    <property type="entry name" value="lambda integrase-like, N-terminal domain"/>
    <property type="match status" value="1"/>
</dbReference>
<keyword evidence="1" id="KW-0238">DNA-binding</keyword>
<gene>
    <name evidence="4" type="ORF">CCMP2556_LOCUS15040</name>
</gene>
<name>A0ABP0K7Z0_9DINO</name>
<evidence type="ECO:0000256" key="2">
    <source>
        <dbReference type="ARBA" id="ARBA00023172"/>
    </source>
</evidence>
<dbReference type="PANTHER" id="PTHR34605">
    <property type="entry name" value="PHAGE_INTEGRASE DOMAIN-CONTAINING PROTEIN"/>
    <property type="match status" value="1"/>
</dbReference>
<keyword evidence="5" id="KW-1185">Reference proteome</keyword>
<protein>
    <submittedName>
        <fullName evidence="4">Uncharacterized protein</fullName>
    </submittedName>
</protein>
<reference evidence="4 5" key="1">
    <citation type="submission" date="2024-02" db="EMBL/GenBank/DDBJ databases">
        <authorList>
            <person name="Chen Y."/>
            <person name="Shah S."/>
            <person name="Dougan E. K."/>
            <person name="Thang M."/>
            <person name="Chan C."/>
        </authorList>
    </citation>
    <scope>NUCLEOTIDE SEQUENCE [LARGE SCALE GENOMIC DNA]</scope>
</reference>
<dbReference type="InterPro" id="IPR052925">
    <property type="entry name" value="Phage_Integrase-like_Recomb"/>
</dbReference>
<feature type="compositionally biased region" description="Basic and acidic residues" evidence="3">
    <location>
        <begin position="544"/>
        <end position="560"/>
    </location>
</feature>
<evidence type="ECO:0000256" key="3">
    <source>
        <dbReference type="SAM" id="MobiDB-lite"/>
    </source>
</evidence>
<accession>A0ABP0K7Z0</accession>
<dbReference type="Proteomes" id="UP001642484">
    <property type="component" value="Unassembled WGS sequence"/>
</dbReference>
<feature type="compositionally biased region" description="Basic and acidic residues" evidence="3">
    <location>
        <begin position="653"/>
        <end position="670"/>
    </location>
</feature>
<feature type="compositionally biased region" description="Basic and acidic residues" evidence="3">
    <location>
        <begin position="612"/>
        <end position="626"/>
    </location>
</feature>
<comment type="caution">
    <text evidence="4">The sequence shown here is derived from an EMBL/GenBank/DDBJ whole genome shotgun (WGS) entry which is preliminary data.</text>
</comment>
<dbReference type="Gene3D" id="1.10.150.130">
    <property type="match status" value="1"/>
</dbReference>
<evidence type="ECO:0000313" key="4">
    <source>
        <dbReference type="EMBL" id="CAK9022919.1"/>
    </source>
</evidence>
<evidence type="ECO:0000313" key="5">
    <source>
        <dbReference type="Proteomes" id="UP001642484"/>
    </source>
</evidence>
<keyword evidence="2" id="KW-0233">DNA recombination</keyword>
<feature type="region of interest" description="Disordered" evidence="3">
    <location>
        <begin position="499"/>
        <end position="628"/>
    </location>
</feature>
<feature type="region of interest" description="Disordered" evidence="3">
    <location>
        <begin position="194"/>
        <end position="216"/>
    </location>
</feature>
<feature type="compositionally biased region" description="Gly residues" evidence="3">
    <location>
        <begin position="2112"/>
        <end position="2122"/>
    </location>
</feature>
<evidence type="ECO:0000256" key="1">
    <source>
        <dbReference type="ARBA" id="ARBA00023125"/>
    </source>
</evidence>
<feature type="region of interest" description="Disordered" evidence="3">
    <location>
        <begin position="648"/>
        <end position="680"/>
    </location>
</feature>